<dbReference type="InterPro" id="IPR011008">
    <property type="entry name" value="Dimeric_a/b-barrel"/>
</dbReference>
<dbReference type="SUPFAM" id="SSF54909">
    <property type="entry name" value="Dimeric alpha+beta barrel"/>
    <property type="match status" value="1"/>
</dbReference>
<feature type="domain" description="YCII-related" evidence="2">
    <location>
        <begin position="1"/>
        <end position="81"/>
    </location>
</feature>
<comment type="similarity">
    <text evidence="1">Belongs to the YciI family.</text>
</comment>
<dbReference type="RefSeq" id="WP_176160683.1">
    <property type="nucleotide sequence ID" value="NZ_CP054929.1"/>
</dbReference>
<dbReference type="EMBL" id="CP054929">
    <property type="protein sequence ID" value="QKW48951.1"/>
    <property type="molecule type" value="Genomic_DNA"/>
</dbReference>
<organism evidence="3 4">
    <name type="scientific">Streptomyces buecherae</name>
    <dbReference type="NCBI Taxonomy" id="2763006"/>
    <lineage>
        <taxon>Bacteria</taxon>
        <taxon>Bacillati</taxon>
        <taxon>Actinomycetota</taxon>
        <taxon>Actinomycetes</taxon>
        <taxon>Kitasatosporales</taxon>
        <taxon>Streptomycetaceae</taxon>
        <taxon>Streptomyces</taxon>
    </lineage>
</organism>
<evidence type="ECO:0000256" key="1">
    <source>
        <dbReference type="ARBA" id="ARBA00007689"/>
    </source>
</evidence>
<gene>
    <name evidence="3" type="ORF">HUT08_04680</name>
</gene>
<dbReference type="Proteomes" id="UP000509303">
    <property type="component" value="Chromosome"/>
</dbReference>
<sequence>MFVLELTYTAPLERVDALLSDHVDWLNTHYASGTFIASGRKEPRDGGVILAVGADRAAIEEVVASDPFVTAEVCAYRITEFLATKTSPELAAYRQELPA</sequence>
<reference evidence="3 4" key="1">
    <citation type="submission" date="2020-06" db="EMBL/GenBank/DDBJ databases">
        <title>Genome mining for natural products.</title>
        <authorList>
            <person name="Zhang B."/>
            <person name="Shi J."/>
            <person name="Ge H."/>
        </authorList>
    </citation>
    <scope>NUCLEOTIDE SEQUENCE [LARGE SCALE GENOMIC DNA]</scope>
    <source>
        <strain evidence="3 4">NA00687</strain>
    </source>
</reference>
<dbReference type="Gene3D" id="3.30.70.1060">
    <property type="entry name" value="Dimeric alpha+beta barrel"/>
    <property type="match status" value="1"/>
</dbReference>
<dbReference type="AlphaFoldDB" id="A0A7H8N3N9"/>
<dbReference type="InterPro" id="IPR005545">
    <property type="entry name" value="YCII"/>
</dbReference>
<dbReference type="PANTHER" id="PTHR37828">
    <property type="entry name" value="GSR2449 PROTEIN"/>
    <property type="match status" value="1"/>
</dbReference>
<dbReference type="Pfam" id="PF03795">
    <property type="entry name" value="YCII"/>
    <property type="match status" value="1"/>
</dbReference>
<proteinExistence type="inferred from homology"/>
<accession>A0A7H8N3N9</accession>
<dbReference type="PANTHER" id="PTHR37828:SF1">
    <property type="entry name" value="YCII-RELATED DOMAIN-CONTAINING PROTEIN"/>
    <property type="match status" value="1"/>
</dbReference>
<keyword evidence="4" id="KW-1185">Reference proteome</keyword>
<evidence type="ECO:0000313" key="4">
    <source>
        <dbReference type="Proteomes" id="UP000509303"/>
    </source>
</evidence>
<evidence type="ECO:0000259" key="2">
    <source>
        <dbReference type="Pfam" id="PF03795"/>
    </source>
</evidence>
<protein>
    <recommendedName>
        <fullName evidence="2">YCII-related domain-containing protein</fullName>
    </recommendedName>
</protein>
<evidence type="ECO:0000313" key="3">
    <source>
        <dbReference type="EMBL" id="QKW48951.1"/>
    </source>
</evidence>
<name>A0A7H8N3N9_9ACTN</name>